<accession>A0A428MDI9</accession>
<dbReference type="Proteomes" id="UP000269669">
    <property type="component" value="Unassembled WGS sequence"/>
</dbReference>
<feature type="region of interest" description="Disordered" evidence="1">
    <location>
        <begin position="40"/>
        <end position="75"/>
    </location>
</feature>
<keyword evidence="2" id="KW-1133">Transmembrane helix</keyword>
<reference evidence="3 4" key="1">
    <citation type="submission" date="2018-12" db="EMBL/GenBank/DDBJ databases">
        <title>Sequencing of bacterial isolates from soil warming experiment in Harvard Forest, Massachusetts, USA.</title>
        <authorList>
            <person name="Deangelis K."/>
        </authorList>
    </citation>
    <scope>NUCLEOTIDE SEQUENCE [LARGE SCALE GENOMIC DNA]</scope>
    <source>
        <strain evidence="3 4">EB153</strain>
    </source>
</reference>
<evidence type="ECO:0000256" key="2">
    <source>
        <dbReference type="SAM" id="Phobius"/>
    </source>
</evidence>
<feature type="compositionally biased region" description="Basic and acidic residues" evidence="1">
    <location>
        <begin position="40"/>
        <end position="51"/>
    </location>
</feature>
<dbReference type="OrthoDB" id="67403at2"/>
<sequence length="185" mass="19955">MRRDKPSVLRGVVTGIAAGFAATLVMDQFQKLMSAGEKELDKQKKLADQESPRLIPQEQAQKEQDVAHQEGSTEKVARKIAEATGATLADEDKKKAGQAVHYAFGTLMGVVYAVSAELIPEVTTGAGTAYGTLLFLSADEVAVPAFQLSPPPTEADPKDHLEHWASHVVYGGALELTRSLIRRLM</sequence>
<keyword evidence="2" id="KW-0472">Membrane</keyword>
<keyword evidence="2" id="KW-0812">Transmembrane</keyword>
<evidence type="ECO:0000313" key="3">
    <source>
        <dbReference type="EMBL" id="RSL14936.1"/>
    </source>
</evidence>
<dbReference type="RefSeq" id="WP_125483741.1">
    <property type="nucleotide sequence ID" value="NZ_RSDW01000001.1"/>
</dbReference>
<gene>
    <name evidence="3" type="ORF">EDE15_0406</name>
</gene>
<evidence type="ECO:0000256" key="1">
    <source>
        <dbReference type="SAM" id="MobiDB-lite"/>
    </source>
</evidence>
<organism evidence="3 4">
    <name type="scientific">Edaphobacter aggregans</name>
    <dbReference type="NCBI Taxonomy" id="570835"/>
    <lineage>
        <taxon>Bacteria</taxon>
        <taxon>Pseudomonadati</taxon>
        <taxon>Acidobacteriota</taxon>
        <taxon>Terriglobia</taxon>
        <taxon>Terriglobales</taxon>
        <taxon>Acidobacteriaceae</taxon>
        <taxon>Edaphobacter</taxon>
    </lineage>
</organism>
<comment type="caution">
    <text evidence="3">The sequence shown here is derived from an EMBL/GenBank/DDBJ whole genome shotgun (WGS) entry which is preliminary data.</text>
</comment>
<evidence type="ECO:0000313" key="4">
    <source>
        <dbReference type="Proteomes" id="UP000269669"/>
    </source>
</evidence>
<proteinExistence type="predicted"/>
<feature type="transmembrane region" description="Helical" evidence="2">
    <location>
        <begin position="7"/>
        <end position="26"/>
    </location>
</feature>
<dbReference type="Pfam" id="PF07274">
    <property type="entry name" value="DUF1440"/>
    <property type="match status" value="1"/>
</dbReference>
<name>A0A428MDI9_9BACT</name>
<keyword evidence="4" id="KW-1185">Reference proteome</keyword>
<dbReference type="AlphaFoldDB" id="A0A428MDI9"/>
<dbReference type="InterPro" id="IPR009898">
    <property type="entry name" value="DUF1440"/>
</dbReference>
<protein>
    <submittedName>
        <fullName evidence="3">Uncharacterized protein DUF1440</fullName>
    </submittedName>
</protein>
<dbReference type="EMBL" id="RSDW01000001">
    <property type="protein sequence ID" value="RSL14936.1"/>
    <property type="molecule type" value="Genomic_DNA"/>
</dbReference>
<feature type="compositionally biased region" description="Basic and acidic residues" evidence="1">
    <location>
        <begin position="60"/>
        <end position="75"/>
    </location>
</feature>